<evidence type="ECO:0000313" key="2">
    <source>
        <dbReference type="EMBL" id="AKF05556.1"/>
    </source>
</evidence>
<reference evidence="2 3" key="1">
    <citation type="submission" date="2015-03" db="EMBL/GenBank/DDBJ databases">
        <title>Genome assembly of Sandaracinus amylolyticus DSM 53668.</title>
        <authorList>
            <person name="Sharma G."/>
            <person name="Subramanian S."/>
        </authorList>
    </citation>
    <scope>NUCLEOTIDE SEQUENCE [LARGE SCALE GENOMIC DNA]</scope>
    <source>
        <strain evidence="2 3">DSM 53668</strain>
    </source>
</reference>
<dbReference type="Proteomes" id="UP000034883">
    <property type="component" value="Chromosome"/>
</dbReference>
<protein>
    <submittedName>
        <fullName evidence="2">Uncharacterized protein</fullName>
    </submittedName>
</protein>
<evidence type="ECO:0000256" key="1">
    <source>
        <dbReference type="SAM" id="MobiDB-lite"/>
    </source>
</evidence>
<accession>A0A0F6W256</accession>
<name>A0A0F6W256_9BACT</name>
<dbReference type="EMBL" id="CP011125">
    <property type="protein sequence ID" value="AKF05556.1"/>
    <property type="molecule type" value="Genomic_DNA"/>
</dbReference>
<dbReference type="STRING" id="927083.DB32_002705"/>
<dbReference type="KEGG" id="samy:DB32_002705"/>
<feature type="region of interest" description="Disordered" evidence="1">
    <location>
        <begin position="1"/>
        <end position="39"/>
    </location>
</feature>
<evidence type="ECO:0000313" key="3">
    <source>
        <dbReference type="Proteomes" id="UP000034883"/>
    </source>
</evidence>
<organism evidence="2 3">
    <name type="scientific">Sandaracinus amylolyticus</name>
    <dbReference type="NCBI Taxonomy" id="927083"/>
    <lineage>
        <taxon>Bacteria</taxon>
        <taxon>Pseudomonadati</taxon>
        <taxon>Myxococcota</taxon>
        <taxon>Polyangia</taxon>
        <taxon>Polyangiales</taxon>
        <taxon>Sandaracinaceae</taxon>
        <taxon>Sandaracinus</taxon>
    </lineage>
</organism>
<dbReference type="AlphaFoldDB" id="A0A0F6W256"/>
<sequence>MIRRESPRLPAPSGSQLVVPVEPRPPLEQPACHSRHRPLDHEITEKIGTKEELGAADRNVRLPALRPSTATACYAVTLPFRCSRPHAQAPRNSPVRALSRVTEASPE</sequence>
<keyword evidence="3" id="KW-1185">Reference proteome</keyword>
<feature type="region of interest" description="Disordered" evidence="1">
    <location>
        <begin position="85"/>
        <end position="107"/>
    </location>
</feature>
<gene>
    <name evidence="2" type="ORF">DB32_002705</name>
</gene>
<proteinExistence type="predicted"/>